<dbReference type="KEGG" id="cmp:Cha6605_5258"/>
<proteinExistence type="predicted"/>
<sequence length="179" mass="20106">MNAWNFAASIASILSLIFHLSGKGSTLRQFTLPTTTALVGYTIGVHRADAEQASGLLLQDPHLIFMLVVMLLLFALTMYLVESTKPDAKISMIFLVFLATIVVPQLIKSYNDIAPMVATQDYLALARVKELDGNTDDAIKYLKIYGRRVDRVELQKQVNIRIDSLRKQQFNRESNTKSK</sequence>
<organism evidence="2 3">
    <name type="scientific">Chamaesiphon minutus (strain ATCC 27169 / PCC 6605)</name>
    <dbReference type="NCBI Taxonomy" id="1173020"/>
    <lineage>
        <taxon>Bacteria</taxon>
        <taxon>Bacillati</taxon>
        <taxon>Cyanobacteriota</taxon>
        <taxon>Cyanophyceae</taxon>
        <taxon>Gomontiellales</taxon>
        <taxon>Chamaesiphonaceae</taxon>
        <taxon>Chamaesiphon</taxon>
    </lineage>
</organism>
<keyword evidence="1" id="KW-1133">Transmembrane helix</keyword>
<feature type="transmembrane region" description="Helical" evidence="1">
    <location>
        <begin position="88"/>
        <end position="107"/>
    </location>
</feature>
<keyword evidence="3" id="KW-1185">Reference proteome</keyword>
<evidence type="ECO:0000256" key="1">
    <source>
        <dbReference type="SAM" id="Phobius"/>
    </source>
</evidence>
<keyword evidence="1" id="KW-0472">Membrane</keyword>
<evidence type="ECO:0000313" key="2">
    <source>
        <dbReference type="EMBL" id="AFY96146.1"/>
    </source>
</evidence>
<dbReference type="AlphaFoldDB" id="K9UNX5"/>
<reference evidence="2 3" key="1">
    <citation type="submission" date="2012-05" db="EMBL/GenBank/DDBJ databases">
        <title>Finished chromosome of genome of Chamaesiphon sp. PCC 6605.</title>
        <authorList>
            <consortium name="US DOE Joint Genome Institute"/>
            <person name="Gugger M."/>
            <person name="Coursin T."/>
            <person name="Rippka R."/>
            <person name="Tandeau De Marsac N."/>
            <person name="Huntemann M."/>
            <person name="Wei C.-L."/>
            <person name="Han J."/>
            <person name="Detter J.C."/>
            <person name="Han C."/>
            <person name="Tapia R."/>
            <person name="Chen A."/>
            <person name="Kyrpides N."/>
            <person name="Mavromatis K."/>
            <person name="Markowitz V."/>
            <person name="Szeto E."/>
            <person name="Ivanova N."/>
            <person name="Pagani I."/>
            <person name="Pati A."/>
            <person name="Goodwin L."/>
            <person name="Nordberg H.P."/>
            <person name="Cantor M.N."/>
            <person name="Hua S.X."/>
            <person name="Woyke T."/>
            <person name="Kerfeld C.A."/>
        </authorList>
    </citation>
    <scope>NUCLEOTIDE SEQUENCE [LARGE SCALE GENOMIC DNA]</scope>
    <source>
        <strain evidence="3">ATCC 27169 / PCC 6605</strain>
    </source>
</reference>
<evidence type="ECO:0000313" key="3">
    <source>
        <dbReference type="Proteomes" id="UP000010366"/>
    </source>
</evidence>
<feature type="transmembrane region" description="Helical" evidence="1">
    <location>
        <begin position="63"/>
        <end position="81"/>
    </location>
</feature>
<name>K9UNX5_CHAP6</name>
<dbReference type="HOGENOM" id="CLU_1500946_0_0_3"/>
<dbReference type="Proteomes" id="UP000010366">
    <property type="component" value="Chromosome"/>
</dbReference>
<protein>
    <submittedName>
        <fullName evidence="2">Uncharacterized protein</fullName>
    </submittedName>
</protein>
<gene>
    <name evidence="2" type="ORF">Cha6605_5258</name>
</gene>
<accession>K9UNX5</accession>
<dbReference type="EMBL" id="CP003600">
    <property type="protein sequence ID" value="AFY96146.1"/>
    <property type="molecule type" value="Genomic_DNA"/>
</dbReference>
<keyword evidence="1" id="KW-0812">Transmembrane</keyword>